<organism evidence="1 2">
    <name type="scientific">Dryococelus australis</name>
    <dbReference type="NCBI Taxonomy" id="614101"/>
    <lineage>
        <taxon>Eukaryota</taxon>
        <taxon>Metazoa</taxon>
        <taxon>Ecdysozoa</taxon>
        <taxon>Arthropoda</taxon>
        <taxon>Hexapoda</taxon>
        <taxon>Insecta</taxon>
        <taxon>Pterygota</taxon>
        <taxon>Neoptera</taxon>
        <taxon>Polyneoptera</taxon>
        <taxon>Phasmatodea</taxon>
        <taxon>Verophasmatodea</taxon>
        <taxon>Anareolatae</taxon>
        <taxon>Phasmatidae</taxon>
        <taxon>Eurycanthinae</taxon>
        <taxon>Dryococelus</taxon>
    </lineage>
</organism>
<accession>A0ABQ9HFJ5</accession>
<dbReference type="EMBL" id="JARBHB010000005">
    <property type="protein sequence ID" value="KAJ8883012.1"/>
    <property type="molecule type" value="Genomic_DNA"/>
</dbReference>
<dbReference type="Proteomes" id="UP001159363">
    <property type="component" value="Chromosome 4"/>
</dbReference>
<name>A0ABQ9HFJ5_9NEOP</name>
<reference evidence="1 2" key="1">
    <citation type="submission" date="2023-02" db="EMBL/GenBank/DDBJ databases">
        <title>LHISI_Scaffold_Assembly.</title>
        <authorList>
            <person name="Stuart O.P."/>
            <person name="Cleave R."/>
            <person name="Magrath M.J.L."/>
            <person name="Mikheyev A.S."/>
        </authorList>
    </citation>
    <scope>NUCLEOTIDE SEQUENCE [LARGE SCALE GENOMIC DNA]</scope>
    <source>
        <strain evidence="1">Daus_M_001</strain>
        <tissue evidence="1">Leg muscle</tissue>
    </source>
</reference>
<evidence type="ECO:0000313" key="2">
    <source>
        <dbReference type="Proteomes" id="UP001159363"/>
    </source>
</evidence>
<evidence type="ECO:0000313" key="1">
    <source>
        <dbReference type="EMBL" id="KAJ8883012.1"/>
    </source>
</evidence>
<keyword evidence="2" id="KW-1185">Reference proteome</keyword>
<proteinExistence type="predicted"/>
<sequence>MEIRSEYYNDISEEYVIKAENMRWGEPGELASACKVAINCYFAGVCYSGGEGSQDQLETHKERLVIPAQDPDDSSTFWVNCGNYADRAYPIPSPIATRVKYELSNQQVSWCLLTAVHSRCTQQEPVTTVRPCGETECIPTTYKRATIDLLHASCRVSYRTTFNLWKYKLASNRVQHRANASLPCNSERNKCCALAAFRFIFSLFIYLAAAGRENTSKFTLKTKALKLRERETKLETDKIYTLFVTRILVLSNPGQNTTDGRPIHCVIFLAAFGSLLQQTFCANFKSENHATRGQNLRRRIFNFLEHQSIKCPSKPEVIPGIKTSNNFPMNTSYNALLLSRRTCMGHITGDTSKCMHAWQRLNFYWRSRLKIPGACPTADTLSQIVDVVDRRQEARQINALDRDAQSNVTPHHIKLWRLRSINYYGQRADAMCFIDWPPQPRIGIASCERHTQNSFGIPLTVKYDKGQGVVKECTGLNAIRRWRVMHCCKVSWCLLTAVHSRCTQREPVTTAKSREAECIPTTHKRAARDPLHASCGVSCQATTELTPAYLATVHLTPLPVGVVQHKGVGNVRSTVTRVDTLQSVFARGRVHLTSLSEIESTAAERADMVLVYGRVNGNSVIYIYIEHPNTALVVPFNGGVVWTAVSYKWLLIPFSITPEKLMAGGILNLLQAFGGRFQFPLLQPARVLAVGLAAGILASTLDCQHCTEKCLNGTILHLEIHIFPGEGPRTPTPFIGEINATTAPCAQGNAERVQRSGGGWGMELAMSQLEAINKTGGWRGTVLRQSLFAARLPATDTTEIDHTPIPPPRPLLHTGAQSVICSLTHFYGIGRQANTGKKSFVERLARSPPTKANRVQYPAGSPDLRKWESCRTMPFVGGFSREFPVSHAPSFQRCSILISITLIGSQDLAGSYVLKRFLRKPRVLRQWLLAMGAITSEQDALVQIISTQTFEKMNSSPILRNFTEVGSRLYKEDILPPTSLFKKKKGGEGREEVLSSVVCINNRYPDGNAGMESIPEWEKERILPSNAPNISFQQCTNWRPQKKAPT</sequence>
<protein>
    <submittedName>
        <fullName evidence="1">Uncharacterized protein</fullName>
    </submittedName>
</protein>
<comment type="caution">
    <text evidence="1">The sequence shown here is derived from an EMBL/GenBank/DDBJ whole genome shotgun (WGS) entry which is preliminary data.</text>
</comment>
<gene>
    <name evidence="1" type="ORF">PR048_014851</name>
</gene>